<dbReference type="GO" id="GO:0009103">
    <property type="term" value="P:lipopolysaccharide biosynthetic process"/>
    <property type="evidence" value="ECO:0007669"/>
    <property type="project" value="TreeGrafter"/>
</dbReference>
<protein>
    <submittedName>
        <fullName evidence="4">Glycosyl transferase family 1</fullName>
    </submittedName>
</protein>
<evidence type="ECO:0000259" key="3">
    <source>
        <dbReference type="Pfam" id="PF13439"/>
    </source>
</evidence>
<dbReference type="OrthoDB" id="433681at2"/>
<keyword evidence="5" id="KW-1185">Reference proteome</keyword>
<dbReference type="Pfam" id="PF13439">
    <property type="entry name" value="Glyco_transf_4"/>
    <property type="match status" value="1"/>
</dbReference>
<dbReference type="AlphaFoldDB" id="A0A7R6R8K1"/>
<dbReference type="Pfam" id="PF00534">
    <property type="entry name" value="Glycos_transf_1"/>
    <property type="match status" value="1"/>
</dbReference>
<feature type="domain" description="Glycosyl transferase family 1" evidence="2">
    <location>
        <begin position="150"/>
        <end position="296"/>
    </location>
</feature>
<accession>A0A7R6R8K1</accession>
<gene>
    <name evidence="4" type="ORF">ICHIAU1_02760</name>
</gene>
<dbReference type="EMBL" id="AP022345">
    <property type="protein sequence ID" value="BBU67993.1"/>
    <property type="molecule type" value="Genomic_DNA"/>
</dbReference>
<reference evidence="5" key="1">
    <citation type="submission" date="2020-01" db="EMBL/GenBank/DDBJ databases">
        <title>Phosphoaccumulans saitamaens gen. nov., sp. nov., a polyphosphate accumulating bacterium isolated from surface river water.</title>
        <authorList>
            <person name="Watanabe K."/>
            <person name="Suda W."/>
        </authorList>
    </citation>
    <scope>NUCLEOTIDE SEQUENCE [LARGE SCALE GENOMIC DNA]</scope>
    <source>
        <strain evidence="5">ICHIAU1</strain>
    </source>
</reference>
<dbReference type="PANTHER" id="PTHR46401">
    <property type="entry name" value="GLYCOSYLTRANSFERASE WBBK-RELATED"/>
    <property type="match status" value="1"/>
</dbReference>
<dbReference type="RefSeq" id="WP_162049057.1">
    <property type="nucleotide sequence ID" value="NZ_AP022345.1"/>
</dbReference>
<evidence type="ECO:0000313" key="4">
    <source>
        <dbReference type="EMBL" id="BBU67993.1"/>
    </source>
</evidence>
<dbReference type="InterPro" id="IPR028098">
    <property type="entry name" value="Glyco_trans_4-like_N"/>
</dbReference>
<evidence type="ECO:0000313" key="5">
    <source>
        <dbReference type="Proteomes" id="UP000463961"/>
    </source>
</evidence>
<dbReference type="CDD" id="cd03809">
    <property type="entry name" value="GT4_MtfB-like"/>
    <property type="match status" value="1"/>
</dbReference>
<dbReference type="SUPFAM" id="SSF53756">
    <property type="entry name" value="UDP-Glycosyltransferase/glycogen phosphorylase"/>
    <property type="match status" value="1"/>
</dbReference>
<dbReference type="Proteomes" id="UP000463961">
    <property type="component" value="Chromosome"/>
</dbReference>
<dbReference type="InterPro" id="IPR001296">
    <property type="entry name" value="Glyco_trans_1"/>
</dbReference>
<organism evidence="4 5">
    <name type="scientific">Fluviibacter phosphoraccumulans</name>
    <dbReference type="NCBI Taxonomy" id="1751046"/>
    <lineage>
        <taxon>Bacteria</taxon>
        <taxon>Pseudomonadati</taxon>
        <taxon>Pseudomonadota</taxon>
        <taxon>Betaproteobacteria</taxon>
        <taxon>Rhodocyclales</taxon>
        <taxon>Fluviibacteraceae</taxon>
        <taxon>Fluviibacter</taxon>
    </lineage>
</organism>
<evidence type="ECO:0000259" key="2">
    <source>
        <dbReference type="Pfam" id="PF00534"/>
    </source>
</evidence>
<name>A0A7R6R8K1_9RHOO</name>
<sequence length="326" mass="36071">MPILFDARWLGIHGIGRFAAEVSSRCGFVPLDIPGKPLSLLDPLRIRRALSGHRVEHYFSPGYNPPLGKPCSFSFTIHDLMLLDLPQLRSAAKTGYFEWIVKPGIKNAAVVFTVSEYSRQRIIDWSDAPPDKVVCVGNGVDSHYSPQGTPWAHPRPYVLYVGNQRAHKNVEALIDSFAASTARKDFDLLLSGTFSDAVAEKIQLNRLEQQVHGLGMVPEESLPSLYRGAHALVMPSKYEGFGLPLVEAMACGAPVFASDRTAIPEVCGEAALYFDPENLESMVGALDRLNDEALLSQLKSAGLERAREFRWDDVAQRVKLAIQTRR</sequence>
<proteinExistence type="predicted"/>
<dbReference type="PANTHER" id="PTHR46401:SF2">
    <property type="entry name" value="GLYCOSYLTRANSFERASE WBBK-RELATED"/>
    <property type="match status" value="1"/>
</dbReference>
<dbReference type="Gene3D" id="3.40.50.2000">
    <property type="entry name" value="Glycogen Phosphorylase B"/>
    <property type="match status" value="2"/>
</dbReference>
<evidence type="ECO:0000256" key="1">
    <source>
        <dbReference type="ARBA" id="ARBA00022679"/>
    </source>
</evidence>
<keyword evidence="1 4" id="KW-0808">Transferase</keyword>
<dbReference type="GO" id="GO:0016757">
    <property type="term" value="F:glycosyltransferase activity"/>
    <property type="evidence" value="ECO:0007669"/>
    <property type="project" value="InterPro"/>
</dbReference>
<feature type="domain" description="Glycosyltransferase subfamily 4-like N-terminal" evidence="3">
    <location>
        <begin position="29"/>
        <end position="142"/>
    </location>
</feature>